<protein>
    <submittedName>
        <fullName evidence="2">Uncharacterized protein</fullName>
    </submittedName>
</protein>
<dbReference type="Pfam" id="PF08615">
    <property type="entry name" value="RNase_H2_suC"/>
    <property type="match status" value="1"/>
</dbReference>
<gene>
    <name evidence="2" type="ORF">HETIRDRAFT_104010</name>
</gene>
<dbReference type="AlphaFoldDB" id="W4JYK2"/>
<feature type="region of interest" description="Disordered" evidence="1">
    <location>
        <begin position="134"/>
        <end position="163"/>
    </location>
</feature>
<dbReference type="PANTHER" id="PTHR47204">
    <property type="entry name" value="OS02G0168900 PROTEIN"/>
    <property type="match status" value="1"/>
</dbReference>
<keyword evidence="3" id="KW-1185">Reference proteome</keyword>
<dbReference type="InterPro" id="IPR013924">
    <property type="entry name" value="RNase_H2_suC"/>
</dbReference>
<evidence type="ECO:0000256" key="1">
    <source>
        <dbReference type="SAM" id="MobiDB-lite"/>
    </source>
</evidence>
<dbReference type="GO" id="GO:0006401">
    <property type="term" value="P:RNA catabolic process"/>
    <property type="evidence" value="ECO:0007669"/>
    <property type="project" value="InterPro"/>
</dbReference>
<organism evidence="2 3">
    <name type="scientific">Heterobasidion irregulare (strain TC 32-1)</name>
    <dbReference type="NCBI Taxonomy" id="747525"/>
    <lineage>
        <taxon>Eukaryota</taxon>
        <taxon>Fungi</taxon>
        <taxon>Dikarya</taxon>
        <taxon>Basidiomycota</taxon>
        <taxon>Agaricomycotina</taxon>
        <taxon>Agaricomycetes</taxon>
        <taxon>Russulales</taxon>
        <taxon>Bondarzewiaceae</taxon>
        <taxon>Heterobasidion</taxon>
        <taxon>Heterobasidion annosum species complex</taxon>
    </lineage>
</organism>
<dbReference type="Proteomes" id="UP000030671">
    <property type="component" value="Unassembled WGS sequence"/>
</dbReference>
<name>W4JYK2_HETIT</name>
<feature type="region of interest" description="Disordered" evidence="1">
    <location>
        <begin position="48"/>
        <end position="68"/>
    </location>
</feature>
<reference evidence="2 3" key="1">
    <citation type="journal article" date="2012" name="New Phytol.">
        <title>Insight into trade-off between wood decay and parasitism from the genome of a fungal forest pathogen.</title>
        <authorList>
            <person name="Olson A."/>
            <person name="Aerts A."/>
            <person name="Asiegbu F."/>
            <person name="Belbahri L."/>
            <person name="Bouzid O."/>
            <person name="Broberg A."/>
            <person name="Canback B."/>
            <person name="Coutinho P.M."/>
            <person name="Cullen D."/>
            <person name="Dalman K."/>
            <person name="Deflorio G."/>
            <person name="van Diepen L.T."/>
            <person name="Dunand C."/>
            <person name="Duplessis S."/>
            <person name="Durling M."/>
            <person name="Gonthier P."/>
            <person name="Grimwood J."/>
            <person name="Fossdal C.G."/>
            <person name="Hansson D."/>
            <person name="Henrissat B."/>
            <person name="Hietala A."/>
            <person name="Himmelstrand K."/>
            <person name="Hoffmeister D."/>
            <person name="Hogberg N."/>
            <person name="James T.Y."/>
            <person name="Karlsson M."/>
            <person name="Kohler A."/>
            <person name="Kues U."/>
            <person name="Lee Y.H."/>
            <person name="Lin Y.C."/>
            <person name="Lind M."/>
            <person name="Lindquist E."/>
            <person name="Lombard V."/>
            <person name="Lucas S."/>
            <person name="Lunden K."/>
            <person name="Morin E."/>
            <person name="Murat C."/>
            <person name="Park J."/>
            <person name="Raffaello T."/>
            <person name="Rouze P."/>
            <person name="Salamov A."/>
            <person name="Schmutz J."/>
            <person name="Solheim H."/>
            <person name="Stahlberg J."/>
            <person name="Velez H."/>
            <person name="de Vries R.P."/>
            <person name="Wiebenga A."/>
            <person name="Woodward S."/>
            <person name="Yakovlev I."/>
            <person name="Garbelotto M."/>
            <person name="Martin F."/>
            <person name="Grigoriev I.V."/>
            <person name="Stenlid J."/>
        </authorList>
    </citation>
    <scope>NUCLEOTIDE SEQUENCE [LARGE SCALE GENOMIC DNA]</scope>
    <source>
        <strain evidence="2 3">TC 32-1</strain>
    </source>
</reference>
<dbReference type="InParanoid" id="W4JYK2"/>
<evidence type="ECO:0000313" key="2">
    <source>
        <dbReference type="EMBL" id="ETW78628.1"/>
    </source>
</evidence>
<dbReference type="Gene3D" id="2.40.128.680">
    <property type="match status" value="1"/>
</dbReference>
<dbReference type="GO" id="GO:0032299">
    <property type="term" value="C:ribonuclease H2 complex"/>
    <property type="evidence" value="ECO:0007669"/>
    <property type="project" value="InterPro"/>
</dbReference>
<dbReference type="PANTHER" id="PTHR47204:SF1">
    <property type="entry name" value="RIBONUCLEASE H2 SUBUNIT C"/>
    <property type="match status" value="1"/>
</dbReference>
<dbReference type="RefSeq" id="XP_009548954.1">
    <property type="nucleotide sequence ID" value="XM_009550659.1"/>
</dbReference>
<dbReference type="eggNOG" id="ENOG502SBKV">
    <property type="taxonomic scope" value="Eukaryota"/>
</dbReference>
<sequence>MASTIEIASAKRSLPLCSPHLMPFKISHSGPAPVSTYFRVKPTTVSLPLPPNIPSAQSNPHDENETTDPNFMEIDTTPLNQANELPDDGQPIPGPSQSAAKRFTSAFRGRAMQGLTVDLPQGYTGIVLRGDSSKFGTTQRTKTKEKWNGRGRTSGKQKTAKAAQEVDDNAEELHGEAEGTVDGDEDAIRVLRPTAKFDSFVLWHPDIPVDEGKDEYLRSLNEWIGLAAEIHKIED</sequence>
<dbReference type="OrthoDB" id="6222486at2759"/>
<dbReference type="GeneID" id="20665962"/>
<dbReference type="KEGG" id="hir:HETIRDRAFT_104010"/>
<dbReference type="HOGENOM" id="CLU_071098_0_0_1"/>
<dbReference type="EMBL" id="KI925461">
    <property type="protein sequence ID" value="ETW78628.1"/>
    <property type="molecule type" value="Genomic_DNA"/>
</dbReference>
<dbReference type="CDD" id="cd09271">
    <property type="entry name" value="RNase_H2-C"/>
    <property type="match status" value="1"/>
</dbReference>
<proteinExistence type="predicted"/>
<evidence type="ECO:0000313" key="3">
    <source>
        <dbReference type="Proteomes" id="UP000030671"/>
    </source>
</evidence>
<accession>W4JYK2</accession>